<dbReference type="OrthoDB" id="10061449at2759"/>
<keyword evidence="2" id="KW-0378">Hydrolase</keyword>
<dbReference type="InterPro" id="IPR043504">
    <property type="entry name" value="Peptidase_S1_PA_chymotrypsin"/>
</dbReference>
<dbReference type="SMART" id="SM00020">
    <property type="entry name" value="Tryp_SPc"/>
    <property type="match status" value="1"/>
</dbReference>
<dbReference type="PANTHER" id="PTHR24252:SF17">
    <property type="entry name" value="SUPPRESSOR OF TUMORIGENICITY 14 PROTEIN HOMOLOG-RELATED"/>
    <property type="match status" value="1"/>
</dbReference>
<dbReference type="InterPro" id="IPR009003">
    <property type="entry name" value="Peptidase_S1_PA"/>
</dbReference>
<evidence type="ECO:0000256" key="3">
    <source>
        <dbReference type="ARBA" id="ARBA00023157"/>
    </source>
</evidence>
<proteinExistence type="predicted"/>
<protein>
    <recommendedName>
        <fullName evidence="4">Peptidase S1 domain-containing protein</fullName>
    </recommendedName>
</protein>
<evidence type="ECO:0000313" key="5">
    <source>
        <dbReference type="EnsemblMetazoa" id="XP_014246325.1"/>
    </source>
</evidence>
<organism evidence="5 6">
    <name type="scientific">Cimex lectularius</name>
    <name type="common">Bed bug</name>
    <name type="synonym">Acanthia lectularia</name>
    <dbReference type="NCBI Taxonomy" id="79782"/>
    <lineage>
        <taxon>Eukaryota</taxon>
        <taxon>Metazoa</taxon>
        <taxon>Ecdysozoa</taxon>
        <taxon>Arthropoda</taxon>
        <taxon>Hexapoda</taxon>
        <taxon>Insecta</taxon>
        <taxon>Pterygota</taxon>
        <taxon>Neoptera</taxon>
        <taxon>Paraneoptera</taxon>
        <taxon>Hemiptera</taxon>
        <taxon>Heteroptera</taxon>
        <taxon>Panheteroptera</taxon>
        <taxon>Cimicomorpha</taxon>
        <taxon>Cimicidae</taxon>
        <taxon>Cimex</taxon>
    </lineage>
</organism>
<evidence type="ECO:0000256" key="1">
    <source>
        <dbReference type="ARBA" id="ARBA00022670"/>
    </source>
</evidence>
<dbReference type="AlphaFoldDB" id="A0A8I6RMU1"/>
<keyword evidence="6" id="KW-1185">Reference proteome</keyword>
<dbReference type="RefSeq" id="XP_014246325.1">
    <property type="nucleotide sequence ID" value="XM_014390839.2"/>
</dbReference>
<feature type="domain" description="Peptidase S1" evidence="4">
    <location>
        <begin position="39"/>
        <end position="310"/>
    </location>
</feature>
<sequence>MYWYMYNHRNQLNIRALELWFIFLITSCGRFVSSDEGKIVGGRIAKRGEFPATLFVEGPGRCGGTLVTLSTFLSAGGCFVIDGKRVEAKSITVIGGVVNIKEKSTDKQESRVKEYKVHEKYKKLVAGASSYTIFDIALATLETPFISTETLKPAVFPAADSAGMKKILDKVNSEKTTCIGTGYGAVNLDREERVFSDDLKVAELTLVPVSDCRVLKIMIGNEICATSLKDNDQTAPGDTGSTFMCGGYILGMAKGRNRYTKDGKEICYLVYTLFGPYMEYFSLGGNEGTQYQLHPATFLCWFFLFCWPQN</sequence>
<name>A0A8I6RMU1_CIMLE</name>
<dbReference type="SUPFAM" id="SSF50494">
    <property type="entry name" value="Trypsin-like serine proteases"/>
    <property type="match status" value="1"/>
</dbReference>
<dbReference type="KEGG" id="clec:106664820"/>
<keyword evidence="1" id="KW-0645">Protease</keyword>
<keyword evidence="3" id="KW-1015">Disulfide bond</keyword>
<dbReference type="PANTHER" id="PTHR24252">
    <property type="entry name" value="ACROSIN-RELATED"/>
    <property type="match status" value="1"/>
</dbReference>
<accession>A0A8I6RMU1</accession>
<reference evidence="5" key="1">
    <citation type="submission" date="2022-01" db="UniProtKB">
        <authorList>
            <consortium name="EnsemblMetazoa"/>
        </authorList>
    </citation>
    <scope>IDENTIFICATION</scope>
</reference>
<dbReference type="InterPro" id="IPR001254">
    <property type="entry name" value="Trypsin_dom"/>
</dbReference>
<dbReference type="Gene3D" id="2.40.10.10">
    <property type="entry name" value="Trypsin-like serine proteases"/>
    <property type="match status" value="1"/>
</dbReference>
<dbReference type="Proteomes" id="UP000494040">
    <property type="component" value="Unassembled WGS sequence"/>
</dbReference>
<dbReference type="GeneID" id="106664820"/>
<evidence type="ECO:0000259" key="4">
    <source>
        <dbReference type="PROSITE" id="PS50240"/>
    </source>
</evidence>
<dbReference type="PROSITE" id="PS50240">
    <property type="entry name" value="TRYPSIN_DOM"/>
    <property type="match status" value="1"/>
</dbReference>
<dbReference type="EnsemblMetazoa" id="XM_014390839.2">
    <property type="protein sequence ID" value="XP_014246325.1"/>
    <property type="gene ID" value="LOC106664820"/>
</dbReference>
<dbReference type="GO" id="GO:0004252">
    <property type="term" value="F:serine-type endopeptidase activity"/>
    <property type="evidence" value="ECO:0007669"/>
    <property type="project" value="InterPro"/>
</dbReference>
<dbReference type="GO" id="GO:0006508">
    <property type="term" value="P:proteolysis"/>
    <property type="evidence" value="ECO:0007669"/>
    <property type="project" value="UniProtKB-KW"/>
</dbReference>
<dbReference type="Pfam" id="PF00089">
    <property type="entry name" value="Trypsin"/>
    <property type="match status" value="1"/>
</dbReference>
<evidence type="ECO:0000313" key="6">
    <source>
        <dbReference type="Proteomes" id="UP000494040"/>
    </source>
</evidence>
<evidence type="ECO:0000256" key="2">
    <source>
        <dbReference type="ARBA" id="ARBA00022801"/>
    </source>
</evidence>